<dbReference type="AlphaFoldDB" id="A0A8C7VIU5"/>
<protein>
    <submittedName>
        <fullName evidence="1">Uncharacterized protein</fullName>
    </submittedName>
</protein>
<organism evidence="1 2">
    <name type="scientific">Oncorhynchus mykiss</name>
    <name type="common">Rainbow trout</name>
    <name type="synonym">Salmo gairdneri</name>
    <dbReference type="NCBI Taxonomy" id="8022"/>
    <lineage>
        <taxon>Eukaryota</taxon>
        <taxon>Metazoa</taxon>
        <taxon>Chordata</taxon>
        <taxon>Craniata</taxon>
        <taxon>Vertebrata</taxon>
        <taxon>Euteleostomi</taxon>
        <taxon>Actinopterygii</taxon>
        <taxon>Neopterygii</taxon>
        <taxon>Teleostei</taxon>
        <taxon>Protacanthopterygii</taxon>
        <taxon>Salmoniformes</taxon>
        <taxon>Salmonidae</taxon>
        <taxon>Salmoninae</taxon>
        <taxon>Oncorhynchus</taxon>
    </lineage>
</organism>
<dbReference type="GeneTree" id="ENSGT01000000221157"/>
<dbReference type="Proteomes" id="UP000694395">
    <property type="component" value="Chromosome 15"/>
</dbReference>
<reference evidence="1" key="1">
    <citation type="submission" date="2020-07" db="EMBL/GenBank/DDBJ databases">
        <title>A long reads based de novo assembly of the rainbow trout Arlee double haploid line genome.</title>
        <authorList>
            <person name="Gao G."/>
            <person name="Palti Y."/>
        </authorList>
    </citation>
    <scope>NUCLEOTIDE SEQUENCE [LARGE SCALE GENOMIC DNA]</scope>
</reference>
<evidence type="ECO:0000313" key="2">
    <source>
        <dbReference type="Proteomes" id="UP000694395"/>
    </source>
</evidence>
<accession>A0A8C7VIU5</accession>
<name>A0A8C7VIU5_ONCMY</name>
<dbReference type="Ensembl" id="ENSOMYT00000031426.2">
    <property type="protein sequence ID" value="ENSOMYP00000028789.2"/>
    <property type="gene ID" value="ENSOMYG00000013500.2"/>
</dbReference>
<keyword evidence="2" id="KW-1185">Reference proteome</keyword>
<proteinExistence type="predicted"/>
<reference evidence="1" key="3">
    <citation type="submission" date="2025-09" db="UniProtKB">
        <authorList>
            <consortium name="Ensembl"/>
        </authorList>
    </citation>
    <scope>IDENTIFICATION</scope>
</reference>
<reference evidence="1" key="2">
    <citation type="submission" date="2025-08" db="UniProtKB">
        <authorList>
            <consortium name="Ensembl"/>
        </authorList>
    </citation>
    <scope>IDENTIFICATION</scope>
</reference>
<sequence length="77" mass="8511">LTFDRLKCLNNIVEDVLDQGWATLMGVGDTKKSELIMRGHSGLWSEPFGGPKQNIDRPLPLPSSLSSFLPPFFPPSI</sequence>
<evidence type="ECO:0000313" key="1">
    <source>
        <dbReference type="Ensembl" id="ENSOMYP00000028789.2"/>
    </source>
</evidence>